<feature type="compositionally biased region" description="Polar residues" evidence="1">
    <location>
        <begin position="395"/>
        <end position="405"/>
    </location>
</feature>
<evidence type="ECO:0000313" key="2">
    <source>
        <dbReference type="EMBL" id="KAK4234838.1"/>
    </source>
</evidence>
<feature type="region of interest" description="Disordered" evidence="1">
    <location>
        <begin position="582"/>
        <end position="608"/>
    </location>
</feature>
<evidence type="ECO:0000256" key="1">
    <source>
        <dbReference type="SAM" id="MobiDB-lite"/>
    </source>
</evidence>
<organism evidence="2 3">
    <name type="scientific">Achaetomium macrosporum</name>
    <dbReference type="NCBI Taxonomy" id="79813"/>
    <lineage>
        <taxon>Eukaryota</taxon>
        <taxon>Fungi</taxon>
        <taxon>Dikarya</taxon>
        <taxon>Ascomycota</taxon>
        <taxon>Pezizomycotina</taxon>
        <taxon>Sordariomycetes</taxon>
        <taxon>Sordariomycetidae</taxon>
        <taxon>Sordariales</taxon>
        <taxon>Chaetomiaceae</taxon>
        <taxon>Achaetomium</taxon>
    </lineage>
</organism>
<evidence type="ECO:0000313" key="3">
    <source>
        <dbReference type="Proteomes" id="UP001303760"/>
    </source>
</evidence>
<feature type="compositionally biased region" description="Polar residues" evidence="1">
    <location>
        <begin position="175"/>
        <end position="186"/>
    </location>
</feature>
<feature type="region of interest" description="Disordered" evidence="1">
    <location>
        <begin position="123"/>
        <end position="160"/>
    </location>
</feature>
<feature type="compositionally biased region" description="Basic and acidic residues" evidence="1">
    <location>
        <begin position="31"/>
        <end position="52"/>
    </location>
</feature>
<feature type="region of interest" description="Disordered" evidence="1">
    <location>
        <begin position="172"/>
        <end position="310"/>
    </location>
</feature>
<feature type="compositionally biased region" description="Low complexity" evidence="1">
    <location>
        <begin position="582"/>
        <end position="591"/>
    </location>
</feature>
<reference evidence="2" key="2">
    <citation type="submission" date="2023-05" db="EMBL/GenBank/DDBJ databases">
        <authorList>
            <consortium name="Lawrence Berkeley National Laboratory"/>
            <person name="Steindorff A."/>
            <person name="Hensen N."/>
            <person name="Bonometti L."/>
            <person name="Westerberg I."/>
            <person name="Brannstrom I.O."/>
            <person name="Guillou S."/>
            <person name="Cros-Aarteil S."/>
            <person name="Calhoun S."/>
            <person name="Haridas S."/>
            <person name="Kuo A."/>
            <person name="Mondo S."/>
            <person name="Pangilinan J."/>
            <person name="Riley R."/>
            <person name="Labutti K."/>
            <person name="Andreopoulos B."/>
            <person name="Lipzen A."/>
            <person name="Chen C."/>
            <person name="Yanf M."/>
            <person name="Daum C."/>
            <person name="Ng V."/>
            <person name="Clum A."/>
            <person name="Ohm R."/>
            <person name="Martin F."/>
            <person name="Silar P."/>
            <person name="Natvig D."/>
            <person name="Lalanne C."/>
            <person name="Gautier V."/>
            <person name="Ament-Velasquez S.L."/>
            <person name="Kruys A."/>
            <person name="Hutchinson M.I."/>
            <person name="Powell A.J."/>
            <person name="Barry K."/>
            <person name="Miller A.N."/>
            <person name="Grigoriev I.V."/>
            <person name="Debuchy R."/>
            <person name="Gladieux P."/>
            <person name="Thoren M.H."/>
            <person name="Johannesson H."/>
        </authorList>
    </citation>
    <scope>NUCLEOTIDE SEQUENCE</scope>
    <source>
        <strain evidence="2">CBS 532.94</strain>
    </source>
</reference>
<feature type="compositionally biased region" description="Basic and acidic residues" evidence="1">
    <location>
        <begin position="301"/>
        <end position="310"/>
    </location>
</feature>
<feature type="compositionally biased region" description="Polar residues" evidence="1">
    <location>
        <begin position="342"/>
        <end position="355"/>
    </location>
</feature>
<reference evidence="2" key="1">
    <citation type="journal article" date="2023" name="Mol. Phylogenet. Evol.">
        <title>Genome-scale phylogeny and comparative genomics of the fungal order Sordariales.</title>
        <authorList>
            <person name="Hensen N."/>
            <person name="Bonometti L."/>
            <person name="Westerberg I."/>
            <person name="Brannstrom I.O."/>
            <person name="Guillou S."/>
            <person name="Cros-Aarteil S."/>
            <person name="Calhoun S."/>
            <person name="Haridas S."/>
            <person name="Kuo A."/>
            <person name="Mondo S."/>
            <person name="Pangilinan J."/>
            <person name="Riley R."/>
            <person name="LaButti K."/>
            <person name="Andreopoulos B."/>
            <person name="Lipzen A."/>
            <person name="Chen C."/>
            <person name="Yan M."/>
            <person name="Daum C."/>
            <person name="Ng V."/>
            <person name="Clum A."/>
            <person name="Steindorff A."/>
            <person name="Ohm R.A."/>
            <person name="Martin F."/>
            <person name="Silar P."/>
            <person name="Natvig D.O."/>
            <person name="Lalanne C."/>
            <person name="Gautier V."/>
            <person name="Ament-Velasquez S.L."/>
            <person name="Kruys A."/>
            <person name="Hutchinson M.I."/>
            <person name="Powell A.J."/>
            <person name="Barry K."/>
            <person name="Miller A.N."/>
            <person name="Grigoriev I.V."/>
            <person name="Debuchy R."/>
            <person name="Gladieux P."/>
            <person name="Hiltunen Thoren M."/>
            <person name="Johannesson H."/>
        </authorList>
    </citation>
    <scope>NUCLEOTIDE SEQUENCE</scope>
    <source>
        <strain evidence="2">CBS 532.94</strain>
    </source>
</reference>
<proteinExistence type="predicted"/>
<dbReference type="Proteomes" id="UP001303760">
    <property type="component" value="Unassembled WGS sequence"/>
</dbReference>
<dbReference type="EMBL" id="MU860322">
    <property type="protein sequence ID" value="KAK4234838.1"/>
    <property type="molecule type" value="Genomic_DNA"/>
</dbReference>
<sequence length="738" mass="78657">MTLPQSTDVSSSSLALSGTGSPSLHPLSAHPPREVERYEKRALPPVPPKRESGVSNFSKVVDDALATPDPVDTPEGSIVPFIYRPSLSPRAAPEDGDAEFVEILDYPTDSKQRRGDLKLATADLPATATGSALSPKVAKVLGVRNPRKNTPSGHESPEKVKRLVGFELACAGSKAQMQHRSEQYGQLQGEVSPLSNTSSPYDHDDPRTAVSDLDAEAEADGRVFSPEPSPGYFFSSENPHRHSTGSSPFPGPLRVVKPARSNRSPQGRVTEMPRHGEGPSHFQGDMDLATGYDRPTPSDRPSSDLYHEAAKQLAKEDTLAAQRAKQSTARQFRIQQFMQMGTESSADTYRNSKSKQLPPLPHQYRRRRHQHPEQHPSDARPSGSTERLQPVWRPSNAQQDSPRAVSASTFGRLTHRFHAQQYSASPSSFPDPGPRSVFECDSDSHGAGTIDTPDTGGSIPISLQSSGDCPSPAACSRHSSSIMAKVFHRISASPTTPTPPVPNNTPLEPSFLRSHRLQHNSPSVPAAYSHSHSSFPSSINHNKIKAKTSMSALTSAAAAKTNDLVSAAAEFIIHKSASGISSMSMSMSGGSKESQRRERLKSSIRVLPDGRQVVAPGSFSFPSASASSFPVSAVSPGFDYAGVHAAGRERLPGRPGLGCGQRAAGSNADLGSVMGRESPRPGTGNGSGGEKSARASPVPSRGRGASTPRQGASPRGSLRPRREGSGPSPRPSGERHRN</sequence>
<comment type="caution">
    <text evidence="2">The sequence shown here is derived from an EMBL/GenBank/DDBJ whole genome shotgun (WGS) entry which is preliminary data.</text>
</comment>
<feature type="region of interest" description="Disordered" evidence="1">
    <location>
        <begin position="342"/>
        <end position="405"/>
    </location>
</feature>
<dbReference type="AlphaFoldDB" id="A0AAN7C3Q4"/>
<feature type="region of interest" description="Disordered" evidence="1">
    <location>
        <begin position="652"/>
        <end position="738"/>
    </location>
</feature>
<name>A0AAN7C3Q4_9PEZI</name>
<feature type="region of interest" description="Disordered" evidence="1">
    <location>
        <begin position="1"/>
        <end position="55"/>
    </location>
</feature>
<keyword evidence="3" id="KW-1185">Reference proteome</keyword>
<feature type="compositionally biased region" description="Low complexity" evidence="1">
    <location>
        <begin position="1"/>
        <end position="30"/>
    </location>
</feature>
<accession>A0AAN7C3Q4</accession>
<protein>
    <submittedName>
        <fullName evidence="2">Uncharacterized protein</fullName>
    </submittedName>
</protein>
<gene>
    <name evidence="2" type="ORF">C8A03DRAFT_37354</name>
</gene>